<dbReference type="Pfam" id="PF01925">
    <property type="entry name" value="TauE"/>
    <property type="match status" value="1"/>
</dbReference>
<dbReference type="PANTHER" id="PTHR43483:SF3">
    <property type="entry name" value="MEMBRANE TRANSPORTER PROTEIN HI_0806-RELATED"/>
    <property type="match status" value="1"/>
</dbReference>
<dbReference type="OrthoDB" id="457670at2"/>
<keyword evidence="7" id="KW-1185">Reference proteome</keyword>
<protein>
    <recommendedName>
        <fullName evidence="5">Probable membrane transporter protein</fullName>
    </recommendedName>
</protein>
<feature type="transmembrane region" description="Helical" evidence="5">
    <location>
        <begin position="49"/>
        <end position="71"/>
    </location>
</feature>
<feature type="transmembrane region" description="Helical" evidence="5">
    <location>
        <begin position="185"/>
        <end position="203"/>
    </location>
</feature>
<evidence type="ECO:0000256" key="1">
    <source>
        <dbReference type="ARBA" id="ARBA00004141"/>
    </source>
</evidence>
<feature type="transmembrane region" description="Helical" evidence="5">
    <location>
        <begin position="141"/>
        <end position="165"/>
    </location>
</feature>
<evidence type="ECO:0000256" key="5">
    <source>
        <dbReference type="RuleBase" id="RU363041"/>
    </source>
</evidence>
<keyword evidence="2 5" id="KW-0812">Transmembrane</keyword>
<organism evidence="6 7">
    <name type="scientific">Planktothrix tepida PCC 9214</name>
    <dbReference type="NCBI Taxonomy" id="671072"/>
    <lineage>
        <taxon>Bacteria</taxon>
        <taxon>Bacillati</taxon>
        <taxon>Cyanobacteriota</taxon>
        <taxon>Cyanophyceae</taxon>
        <taxon>Oscillatoriophycideae</taxon>
        <taxon>Oscillatoriales</taxon>
        <taxon>Microcoleaceae</taxon>
        <taxon>Planktothrix</taxon>
    </lineage>
</organism>
<dbReference type="InterPro" id="IPR002781">
    <property type="entry name" value="TM_pro_TauE-like"/>
</dbReference>
<dbReference type="Proteomes" id="UP000184315">
    <property type="component" value="Unassembled WGS sequence"/>
</dbReference>
<comment type="subcellular location">
    <subcellularLocation>
        <location evidence="5">Cell membrane</location>
        <topology evidence="5">Multi-pass membrane protein</topology>
    </subcellularLocation>
    <subcellularLocation>
        <location evidence="1">Membrane</location>
        <topology evidence="1">Multi-pass membrane protein</topology>
    </subcellularLocation>
</comment>
<evidence type="ECO:0000313" key="6">
    <source>
        <dbReference type="EMBL" id="CUR30524.1"/>
    </source>
</evidence>
<dbReference type="STRING" id="671072.PL9214290114"/>
<keyword evidence="4 5" id="KW-0472">Membrane</keyword>
<comment type="similarity">
    <text evidence="5">Belongs to the 4-toluene sulfonate uptake permease (TSUP) (TC 2.A.102) family.</text>
</comment>
<reference evidence="7" key="1">
    <citation type="submission" date="2015-10" db="EMBL/GenBank/DDBJ databases">
        <authorList>
            <person name="Regsiter A."/>
            <person name="william w."/>
        </authorList>
    </citation>
    <scope>NUCLEOTIDE SEQUENCE [LARGE SCALE GENOMIC DNA]</scope>
</reference>
<feature type="transmembrane region" description="Helical" evidence="5">
    <location>
        <begin position="247"/>
        <end position="264"/>
    </location>
</feature>
<evidence type="ECO:0000256" key="3">
    <source>
        <dbReference type="ARBA" id="ARBA00022989"/>
    </source>
</evidence>
<evidence type="ECO:0000256" key="2">
    <source>
        <dbReference type="ARBA" id="ARBA00022692"/>
    </source>
</evidence>
<dbReference type="GO" id="GO:0005886">
    <property type="term" value="C:plasma membrane"/>
    <property type="evidence" value="ECO:0007669"/>
    <property type="project" value="UniProtKB-SubCell"/>
</dbReference>
<feature type="transmembrane region" description="Helical" evidence="5">
    <location>
        <begin position="83"/>
        <end position="101"/>
    </location>
</feature>
<accession>A0A1J1LF42</accession>
<dbReference type="PANTHER" id="PTHR43483">
    <property type="entry name" value="MEMBRANE TRANSPORTER PROTEIN HI_0806-RELATED"/>
    <property type="match status" value="1"/>
</dbReference>
<proteinExistence type="inferred from homology"/>
<dbReference type="AlphaFoldDB" id="A0A1J1LF42"/>
<gene>
    <name evidence="6" type="ORF">PL9214290114</name>
</gene>
<dbReference type="EMBL" id="CZDF01000132">
    <property type="protein sequence ID" value="CUR30524.1"/>
    <property type="molecule type" value="Genomic_DNA"/>
</dbReference>
<feature type="transmembrane region" description="Helical" evidence="5">
    <location>
        <begin position="215"/>
        <end position="235"/>
    </location>
</feature>
<keyword evidence="5" id="KW-1003">Cell membrane</keyword>
<keyword evidence="3 5" id="KW-1133">Transmembrane helix</keyword>
<feature type="transmembrane region" description="Helical" evidence="5">
    <location>
        <begin position="107"/>
        <end position="129"/>
    </location>
</feature>
<name>A0A1J1LF42_9CYAN</name>
<dbReference type="RefSeq" id="WP_139294960.1">
    <property type="nucleotide sequence ID" value="NZ_LN889782.1"/>
</dbReference>
<sequence length="265" mass="27924">MMGILPWVLLVALGLTAGTAAGLLGIGGGMLVVPGLFYIFNLMGFPPSLVMHVAIATSMSIMVCTATSSILAHHSKGDVQWGVFWKIVPGILLGVLLGAALDNTLSSHWLKIIFGLFLLLISIKLLLDFKPQPKSETLPRLAIINVVGLGIGFKSGLLGVGGGAISVPFLIYCGLPMYEVVGTSSSFSLPISILGTLAFLLSSQGGASLPGFTGYIYWPALLLIAPFTILGAFWGTTLSHVISGEKLRTAFALFLLLISLNMLFF</sequence>
<evidence type="ECO:0000256" key="4">
    <source>
        <dbReference type="ARBA" id="ARBA00023136"/>
    </source>
</evidence>
<evidence type="ECO:0000313" key="7">
    <source>
        <dbReference type="Proteomes" id="UP000184315"/>
    </source>
</evidence>